<keyword evidence="1" id="KW-0677">Repeat</keyword>
<feature type="domain" description="K Homology" evidence="4">
    <location>
        <begin position="188"/>
        <end position="279"/>
    </location>
</feature>
<gene>
    <name evidence="5" type="ORF">L210DRAFT_1055834</name>
</gene>
<evidence type="ECO:0000256" key="2">
    <source>
        <dbReference type="PROSITE-ProRule" id="PRU00117"/>
    </source>
</evidence>
<reference evidence="5" key="1">
    <citation type="submission" date="2019-10" db="EMBL/GenBank/DDBJ databases">
        <authorList>
            <consortium name="DOE Joint Genome Institute"/>
            <person name="Kuo A."/>
            <person name="Miyauchi S."/>
            <person name="Kiss E."/>
            <person name="Drula E."/>
            <person name="Kohler A."/>
            <person name="Sanchez-Garcia M."/>
            <person name="Andreopoulos B."/>
            <person name="Barry K.W."/>
            <person name="Bonito G."/>
            <person name="Buee M."/>
            <person name="Carver A."/>
            <person name="Chen C."/>
            <person name="Cichocki N."/>
            <person name="Clum A."/>
            <person name="Culley D."/>
            <person name="Crous P.W."/>
            <person name="Fauchery L."/>
            <person name="Girlanda M."/>
            <person name="Hayes R."/>
            <person name="Keri Z."/>
            <person name="LaButti K."/>
            <person name="Lipzen A."/>
            <person name="Lombard V."/>
            <person name="Magnuson J."/>
            <person name="Maillard F."/>
            <person name="Morin E."/>
            <person name="Murat C."/>
            <person name="Nolan M."/>
            <person name="Ohm R."/>
            <person name="Pangilinan J."/>
            <person name="Pereira M."/>
            <person name="Perotto S."/>
            <person name="Peter M."/>
            <person name="Riley R."/>
            <person name="Sitrit Y."/>
            <person name="Stielow B."/>
            <person name="Szollosi G."/>
            <person name="Zifcakova L."/>
            <person name="Stursova M."/>
            <person name="Spatafora J.W."/>
            <person name="Tedersoo L."/>
            <person name="Vaario L.-M."/>
            <person name="Yamada A."/>
            <person name="Yan M."/>
            <person name="Wang P."/>
            <person name="Xu J."/>
            <person name="Bruns T."/>
            <person name="Baldrian P."/>
            <person name="Vilgalys R."/>
            <person name="Henrissat B."/>
            <person name="Grigoriev I.V."/>
            <person name="Hibbett D."/>
            <person name="Nagy L.G."/>
            <person name="Martin F.M."/>
        </authorList>
    </citation>
    <scope>NUCLEOTIDE SEQUENCE</scope>
    <source>
        <strain evidence="5">BED1</strain>
    </source>
</reference>
<reference evidence="5" key="2">
    <citation type="journal article" date="2020" name="Nat. Commun.">
        <title>Large-scale genome sequencing of mycorrhizal fungi provides insights into the early evolution of symbiotic traits.</title>
        <authorList>
            <person name="Miyauchi S."/>
            <person name="Kiss E."/>
            <person name="Kuo A."/>
            <person name="Drula E."/>
            <person name="Kohler A."/>
            <person name="Sanchez-Garcia M."/>
            <person name="Morin E."/>
            <person name="Andreopoulos B."/>
            <person name="Barry K.W."/>
            <person name="Bonito G."/>
            <person name="Buee M."/>
            <person name="Carver A."/>
            <person name="Chen C."/>
            <person name="Cichocki N."/>
            <person name="Clum A."/>
            <person name="Culley D."/>
            <person name="Crous P.W."/>
            <person name="Fauchery L."/>
            <person name="Girlanda M."/>
            <person name="Hayes R.D."/>
            <person name="Keri Z."/>
            <person name="LaButti K."/>
            <person name="Lipzen A."/>
            <person name="Lombard V."/>
            <person name="Magnuson J."/>
            <person name="Maillard F."/>
            <person name="Murat C."/>
            <person name="Nolan M."/>
            <person name="Ohm R.A."/>
            <person name="Pangilinan J."/>
            <person name="Pereira M.F."/>
            <person name="Perotto S."/>
            <person name="Peter M."/>
            <person name="Pfister S."/>
            <person name="Riley R."/>
            <person name="Sitrit Y."/>
            <person name="Stielow J.B."/>
            <person name="Szollosi G."/>
            <person name="Zifcakova L."/>
            <person name="Stursova M."/>
            <person name="Spatafora J.W."/>
            <person name="Tedersoo L."/>
            <person name="Vaario L.M."/>
            <person name="Yamada A."/>
            <person name="Yan M."/>
            <person name="Wang P."/>
            <person name="Xu J."/>
            <person name="Bruns T."/>
            <person name="Baldrian P."/>
            <person name="Vilgalys R."/>
            <person name="Dunand C."/>
            <person name="Henrissat B."/>
            <person name="Grigoriev I.V."/>
            <person name="Hibbett D."/>
            <person name="Nagy L.G."/>
            <person name="Martin F.M."/>
        </authorList>
    </citation>
    <scope>NUCLEOTIDE SEQUENCE</scope>
    <source>
        <strain evidence="5">BED1</strain>
    </source>
</reference>
<sequence length="1267" mass="137171">MQFITLSPKDVFSVKGSVFWTPVILRHMDTSPGIRAAELQRLHGLEGAPDPFPAPVYDEAPVKPLVGDVLDTDDQIAFPSLAPSAAPATQPAKPSAWGTDSGPRIKATLRSHPMVSDSFTLSAIEPAANRDGKPTSLGEIMKGVMAKFKVKIEASANQRTRQTTFQMKSESQKELDKAKRSLLALLSPVVTVTLSAPVSTIPAIIGPKGATLKQVRDQTGVKVEIPRRDSVTYNGQSNGTANGTVTPADEEDENLVTITITGPQPLASEAQAIINEIISARTSKSTQRIKDIPHHILPFVTARRALFIEAAHGSEIHLALNAPDREITVSGDREAVVRVVETINGTIGSFKSTLIPVKISLPKRQHRLLVGKALDEIMAKSQCSVVVPDAHEQGEEVLVYGRQEDISAGLGAVMERANSQYIHEFPLPGPITVSRQLLAYISRINYPKTLSTAHPGVSVFTPSATMISQASVLNIDVVGEKPLVDAVVRQISELLGKLIGATREVSIDWLVHRVIMGKNAKRLRQLHEVNNVHVFFPPESAEQSSVLLVYDPWSPSASPSPLEKEKHLDDVAAELLKMAKDTADVKSELIHVEKRWHDAIVGKDGTTLNAIIGEDKALSIKVGAEAGDPSGQDVILVRGVSADVDCAVKEILQVVEDAKNNAIISSYSTEFEIDREYVGRVVGALGAGIHRLRDQLGVRVDVSDEVDEKEKDTAKKKKPVHQKSKIKITGRKENVEEAKKRILAQVERLADETSETLRIPPQFHASLIGHGGKYAIRLEEKYGVKITFPRGSPENGETRTREPLKPDEVFVKGGKRGVAGAKSELLEALEFEKESNNLLKFTVPTRAVARILGKGGASINEIKDDTGAQIDIDKAMDDNSTVTNIVVRGTKEAIKAAETAILEIAEQVGEESSASLVIENKFHRTIIGAGGQGLKDLIIRCGGPSDPKLQAGLVRFPRQGELTDEVRLRGEPALVDRIKAELENTVVTLRDRVVLAVGIPAAQHGNLIGRGGQHLIELQTRMGVQIQFPGSRSYHQVGEAVNADEIKDADPSDIVKVSGSQSACEAAIGELKARTQKALTPVELLTTVVSVPLKYHHVISQQGSFFRNLRSYGVHVEQSVHPQKPAVPTHPPQNTTSTARIDDAEEDAPESSWQVTPNYQDAEEGDSQWTLKAKDVASLERAQSDIKAAIEQAEAMTHAGFLTLVDRSAFPKIVGTKGSNVARLRAETGADITVSRDSNTIVIIGSESAVEEAREAILKQTASLPRR</sequence>
<comment type="caution">
    <text evidence="5">The sequence shown here is derived from an EMBL/GenBank/DDBJ whole genome shotgun (WGS) entry which is preliminary data.</text>
</comment>
<dbReference type="SUPFAM" id="SSF54791">
    <property type="entry name" value="Eukaryotic type KH-domain (KH-domain type I)"/>
    <property type="match status" value="8"/>
</dbReference>
<keyword evidence="6" id="KW-1185">Reference proteome</keyword>
<dbReference type="InterPro" id="IPR004087">
    <property type="entry name" value="KH_dom"/>
</dbReference>
<evidence type="ECO:0000256" key="3">
    <source>
        <dbReference type="SAM" id="MobiDB-lite"/>
    </source>
</evidence>
<evidence type="ECO:0000259" key="4">
    <source>
        <dbReference type="SMART" id="SM00322"/>
    </source>
</evidence>
<dbReference type="AlphaFoldDB" id="A0AAD4GGK8"/>
<feature type="compositionally biased region" description="Low complexity" evidence="3">
    <location>
        <begin position="81"/>
        <end position="96"/>
    </location>
</feature>
<feature type="domain" description="K Homology" evidence="4">
    <location>
        <begin position="751"/>
        <end position="830"/>
    </location>
</feature>
<proteinExistence type="predicted"/>
<dbReference type="InterPro" id="IPR036612">
    <property type="entry name" value="KH_dom_type_1_sf"/>
</dbReference>
<feature type="domain" description="K Homology" evidence="4">
    <location>
        <begin position="991"/>
        <end position="1076"/>
    </location>
</feature>
<organism evidence="5 6">
    <name type="scientific">Boletus edulis BED1</name>
    <dbReference type="NCBI Taxonomy" id="1328754"/>
    <lineage>
        <taxon>Eukaryota</taxon>
        <taxon>Fungi</taxon>
        <taxon>Dikarya</taxon>
        <taxon>Basidiomycota</taxon>
        <taxon>Agaricomycotina</taxon>
        <taxon>Agaricomycetes</taxon>
        <taxon>Agaricomycetidae</taxon>
        <taxon>Boletales</taxon>
        <taxon>Boletineae</taxon>
        <taxon>Boletaceae</taxon>
        <taxon>Boletoideae</taxon>
        <taxon>Boletus</taxon>
    </lineage>
</organism>
<evidence type="ECO:0000256" key="1">
    <source>
        <dbReference type="ARBA" id="ARBA00022737"/>
    </source>
</evidence>
<dbReference type="EMBL" id="WHUW01000010">
    <property type="protein sequence ID" value="KAF8441452.1"/>
    <property type="molecule type" value="Genomic_DNA"/>
</dbReference>
<keyword evidence="2" id="KW-0694">RNA-binding</keyword>
<evidence type="ECO:0000313" key="6">
    <source>
        <dbReference type="Proteomes" id="UP001194468"/>
    </source>
</evidence>
<feature type="domain" description="K Homology" evidence="4">
    <location>
        <begin position="499"/>
        <end position="576"/>
    </location>
</feature>
<dbReference type="Proteomes" id="UP001194468">
    <property type="component" value="Unassembled WGS sequence"/>
</dbReference>
<feature type="region of interest" description="Disordered" evidence="3">
    <location>
        <begin position="81"/>
        <end position="100"/>
    </location>
</feature>
<dbReference type="InterPro" id="IPR004088">
    <property type="entry name" value="KH_dom_type_1"/>
</dbReference>
<feature type="domain" description="K Homology" evidence="4">
    <location>
        <begin position="353"/>
        <end position="418"/>
    </location>
</feature>
<dbReference type="GO" id="GO:0003723">
    <property type="term" value="F:RNA binding"/>
    <property type="evidence" value="ECO:0007669"/>
    <property type="project" value="UniProtKB-UniRule"/>
</dbReference>
<evidence type="ECO:0000313" key="5">
    <source>
        <dbReference type="EMBL" id="KAF8441452.1"/>
    </source>
</evidence>
<protein>
    <recommendedName>
        <fullName evidence="4">K Homology domain-containing protein</fullName>
    </recommendedName>
</protein>
<feature type="region of interest" description="Disordered" evidence="3">
    <location>
        <begin position="1117"/>
        <end position="1165"/>
    </location>
</feature>
<feature type="domain" description="K Homology" evidence="4">
    <location>
        <begin position="665"/>
        <end position="747"/>
    </location>
</feature>
<dbReference type="CDD" id="cd22448">
    <property type="entry name" value="KH-I_ScSCP160_rpt3"/>
    <property type="match status" value="1"/>
</dbReference>
<dbReference type="Pfam" id="PF00013">
    <property type="entry name" value="KH_1"/>
    <property type="match status" value="7"/>
</dbReference>
<accession>A0AAD4GGK8</accession>
<feature type="domain" description="K Homology" evidence="4">
    <location>
        <begin position="1197"/>
        <end position="1262"/>
    </location>
</feature>
<feature type="domain" description="K Homology" evidence="4">
    <location>
        <begin position="584"/>
        <end position="656"/>
    </location>
</feature>
<feature type="domain" description="K Homology" evidence="4">
    <location>
        <begin position="910"/>
        <end position="987"/>
    </location>
</feature>
<dbReference type="PROSITE" id="PS50084">
    <property type="entry name" value="KH_TYPE_1"/>
    <property type="match status" value="8"/>
</dbReference>
<dbReference type="CDD" id="cd00105">
    <property type="entry name" value="KH-I"/>
    <property type="match status" value="2"/>
</dbReference>
<name>A0AAD4GGK8_BOLED</name>
<feature type="domain" description="K Homology" evidence="4">
    <location>
        <begin position="835"/>
        <end position="906"/>
    </location>
</feature>
<dbReference type="Gene3D" id="3.30.1370.10">
    <property type="entry name" value="K Homology domain, type 1"/>
    <property type="match status" value="8"/>
</dbReference>
<dbReference type="SMART" id="SM00322">
    <property type="entry name" value="KH"/>
    <property type="match status" value="10"/>
</dbReference>
<dbReference type="PANTHER" id="PTHR10288">
    <property type="entry name" value="KH DOMAIN CONTAINING RNA BINDING PROTEIN"/>
    <property type="match status" value="1"/>
</dbReference>